<dbReference type="Proteomes" id="UP000619376">
    <property type="component" value="Unassembled WGS sequence"/>
</dbReference>
<reference evidence="2 3" key="3">
    <citation type="submission" date="2020-08" db="EMBL/GenBank/DDBJ databases">
        <title>Genomic Encyclopedia of Type Strains, Phase IV (KMG-IV): sequencing the most valuable type-strain genomes for metagenomic binning, comparative biology and taxonomic classification.</title>
        <authorList>
            <person name="Goeker M."/>
        </authorList>
    </citation>
    <scope>NUCLEOTIDE SEQUENCE [LARGE SCALE GENOMIC DNA]</scope>
    <source>
        <strain evidence="2 3">DSM 27521</strain>
    </source>
</reference>
<dbReference type="AlphaFoldDB" id="A0A7W8KEH3"/>
<evidence type="ECO:0000313" key="4">
    <source>
        <dbReference type="Proteomes" id="UP000619376"/>
    </source>
</evidence>
<proteinExistence type="predicted"/>
<sequence>MSAHPVRRGRRTHRRWTLTLPILGAAYGTHFLRFPRRGWARSTESAGVGPVTQRTYWIDIAQPVHTDAQTVQHVLDALPELVPKVLAWFRRRPAATGPGPVGDRFTILMLGMRRARVQVVEVHGTSFRMQTLRQHSESGWIEVRTHPRPHGYRLEVVSRVRASSWFDRVAYLCGVGILQRMTWEATLRRALTYSGGRRVGHGTATVEWP</sequence>
<reference evidence="1" key="1">
    <citation type="journal article" date="2014" name="Int. J. Syst. Evol. Microbiol.">
        <title>Complete genome of a new Firmicutes species belonging to the dominant human colonic microbiota ('Ruminococcus bicirculans') reveals two chromosomes and a selective capacity to utilize plant glucans.</title>
        <authorList>
            <consortium name="NISC Comparative Sequencing Program"/>
            <person name="Wegmann U."/>
            <person name="Louis P."/>
            <person name="Goesmann A."/>
            <person name="Henrissat B."/>
            <person name="Duncan S.H."/>
            <person name="Flint H.J."/>
        </authorList>
    </citation>
    <scope>NUCLEOTIDE SEQUENCE</scope>
    <source>
        <strain evidence="1">CGMCC 1.18437</strain>
    </source>
</reference>
<gene>
    <name evidence="1" type="ORF">GCM10017781_46990</name>
    <name evidence="2" type="ORF">HNQ07_002154</name>
</gene>
<organism evidence="2 3">
    <name type="scientific">Deinococcus metalli</name>
    <dbReference type="NCBI Taxonomy" id="1141878"/>
    <lineage>
        <taxon>Bacteria</taxon>
        <taxon>Thermotogati</taxon>
        <taxon>Deinococcota</taxon>
        <taxon>Deinococci</taxon>
        <taxon>Deinococcales</taxon>
        <taxon>Deinococcaceae</taxon>
        <taxon>Deinococcus</taxon>
    </lineage>
</organism>
<comment type="caution">
    <text evidence="2">The sequence shown here is derived from an EMBL/GenBank/DDBJ whole genome shotgun (WGS) entry which is preliminary data.</text>
</comment>
<evidence type="ECO:0000313" key="1">
    <source>
        <dbReference type="EMBL" id="GHF65863.1"/>
    </source>
</evidence>
<dbReference type="EMBL" id="BNAJ01000026">
    <property type="protein sequence ID" value="GHF65863.1"/>
    <property type="molecule type" value="Genomic_DNA"/>
</dbReference>
<dbReference type="EMBL" id="JACHFK010000004">
    <property type="protein sequence ID" value="MBB5376690.1"/>
    <property type="molecule type" value="Genomic_DNA"/>
</dbReference>
<protein>
    <recommendedName>
        <fullName evidence="5">DUF1990 family protein</fullName>
    </recommendedName>
</protein>
<reference evidence="4" key="2">
    <citation type="journal article" date="2019" name="Int. J. Syst. Evol. Microbiol.">
        <title>The Global Catalogue of Microorganisms (GCM) 10K type strain sequencing project: providing services to taxonomists for standard genome sequencing and annotation.</title>
        <authorList>
            <consortium name="The Broad Institute Genomics Platform"/>
            <consortium name="The Broad Institute Genome Sequencing Center for Infectious Disease"/>
            <person name="Wu L."/>
            <person name="Ma J."/>
        </authorList>
    </citation>
    <scope>NUCLEOTIDE SEQUENCE [LARGE SCALE GENOMIC DNA]</scope>
    <source>
        <strain evidence="4">CGMCC 1.18437</strain>
    </source>
</reference>
<dbReference type="RefSeq" id="WP_184111507.1">
    <property type="nucleotide sequence ID" value="NZ_BNAJ01000026.1"/>
</dbReference>
<evidence type="ECO:0008006" key="5">
    <source>
        <dbReference type="Google" id="ProtNLM"/>
    </source>
</evidence>
<accession>A0A7W8KEH3</accession>
<reference evidence="1" key="4">
    <citation type="submission" date="2024-05" db="EMBL/GenBank/DDBJ databases">
        <authorList>
            <person name="Sun Q."/>
            <person name="Zhou Y."/>
        </authorList>
    </citation>
    <scope>NUCLEOTIDE SEQUENCE</scope>
    <source>
        <strain evidence="1">CGMCC 1.18437</strain>
    </source>
</reference>
<keyword evidence="4" id="KW-1185">Reference proteome</keyword>
<evidence type="ECO:0000313" key="3">
    <source>
        <dbReference type="Proteomes" id="UP000539473"/>
    </source>
</evidence>
<evidence type="ECO:0000313" key="2">
    <source>
        <dbReference type="EMBL" id="MBB5376690.1"/>
    </source>
</evidence>
<name>A0A7W8KEH3_9DEIO</name>
<dbReference type="Proteomes" id="UP000539473">
    <property type="component" value="Unassembled WGS sequence"/>
</dbReference>